<evidence type="ECO:0000259" key="1">
    <source>
        <dbReference type="PROSITE" id="PS51186"/>
    </source>
</evidence>
<dbReference type="InterPro" id="IPR016181">
    <property type="entry name" value="Acyl_CoA_acyltransferase"/>
</dbReference>
<name>A0A1M6Y8P9_9FIRM</name>
<feature type="domain" description="N-acetyltransferase" evidence="1">
    <location>
        <begin position="11"/>
        <end position="172"/>
    </location>
</feature>
<dbReference type="STRING" id="1121322.SAMN02745136_04199"/>
<protein>
    <submittedName>
        <fullName evidence="2">Protein N-acetyltransferase, RimJ/RimL family</fullName>
    </submittedName>
</protein>
<sequence>MTTKDIVTERLIIRSTQEEDGPFCLSIWLDDEMGKYLSDPPREKADEAELNFAKGIEKQEGWYPFIAVSKENGDYIGTCSAVPGDDQKHWDLGYCVHKKYWRQGYAAEMIKALIDFGYKNGGRKFTADVARENAGSNAVLKKLGFYIEKEGTFQKRLTDIVYEQYTYRLDLEENFKS</sequence>
<dbReference type="PANTHER" id="PTHR43792:SF1">
    <property type="entry name" value="N-ACETYLTRANSFERASE DOMAIN-CONTAINING PROTEIN"/>
    <property type="match status" value="1"/>
</dbReference>
<dbReference type="EMBL" id="FRAC01000024">
    <property type="protein sequence ID" value="SHL14571.1"/>
    <property type="molecule type" value="Genomic_DNA"/>
</dbReference>
<evidence type="ECO:0000313" key="3">
    <source>
        <dbReference type="Proteomes" id="UP000184386"/>
    </source>
</evidence>
<dbReference type="Gene3D" id="3.40.630.30">
    <property type="match status" value="1"/>
</dbReference>
<dbReference type="PANTHER" id="PTHR43792">
    <property type="entry name" value="GNAT FAMILY, PUTATIVE (AFU_ORTHOLOGUE AFUA_3G00765)-RELATED-RELATED"/>
    <property type="match status" value="1"/>
</dbReference>
<dbReference type="InterPro" id="IPR051531">
    <property type="entry name" value="N-acetyltransferase"/>
</dbReference>
<dbReference type="Pfam" id="PF13302">
    <property type="entry name" value="Acetyltransf_3"/>
    <property type="match status" value="1"/>
</dbReference>
<gene>
    <name evidence="2" type="ORF">SAMN02745136_04199</name>
</gene>
<proteinExistence type="predicted"/>
<dbReference type="RefSeq" id="WP_073278888.1">
    <property type="nucleotide sequence ID" value="NZ_FRAC01000024.1"/>
</dbReference>
<keyword evidence="2" id="KW-0808">Transferase</keyword>
<dbReference type="CDD" id="cd04301">
    <property type="entry name" value="NAT_SF"/>
    <property type="match status" value="1"/>
</dbReference>
<organism evidence="2 3">
    <name type="scientific">Anaerocolumna jejuensis DSM 15929</name>
    <dbReference type="NCBI Taxonomy" id="1121322"/>
    <lineage>
        <taxon>Bacteria</taxon>
        <taxon>Bacillati</taxon>
        <taxon>Bacillota</taxon>
        <taxon>Clostridia</taxon>
        <taxon>Lachnospirales</taxon>
        <taxon>Lachnospiraceae</taxon>
        <taxon>Anaerocolumna</taxon>
    </lineage>
</organism>
<dbReference type="Proteomes" id="UP000184386">
    <property type="component" value="Unassembled WGS sequence"/>
</dbReference>
<reference evidence="2 3" key="1">
    <citation type="submission" date="2016-11" db="EMBL/GenBank/DDBJ databases">
        <authorList>
            <person name="Jaros S."/>
            <person name="Januszkiewicz K."/>
            <person name="Wedrychowicz H."/>
        </authorList>
    </citation>
    <scope>NUCLEOTIDE SEQUENCE [LARGE SCALE GENOMIC DNA]</scope>
    <source>
        <strain evidence="2 3">DSM 15929</strain>
    </source>
</reference>
<accession>A0A1M6Y8P9</accession>
<dbReference type="GO" id="GO:0016747">
    <property type="term" value="F:acyltransferase activity, transferring groups other than amino-acyl groups"/>
    <property type="evidence" value="ECO:0007669"/>
    <property type="project" value="InterPro"/>
</dbReference>
<dbReference type="SUPFAM" id="SSF55729">
    <property type="entry name" value="Acyl-CoA N-acyltransferases (Nat)"/>
    <property type="match status" value="1"/>
</dbReference>
<dbReference type="AlphaFoldDB" id="A0A1M6Y8P9"/>
<evidence type="ECO:0000313" key="2">
    <source>
        <dbReference type="EMBL" id="SHL14571.1"/>
    </source>
</evidence>
<dbReference type="OrthoDB" id="164654at2"/>
<dbReference type="PROSITE" id="PS51186">
    <property type="entry name" value="GNAT"/>
    <property type="match status" value="1"/>
</dbReference>
<keyword evidence="3" id="KW-1185">Reference proteome</keyword>
<dbReference type="InterPro" id="IPR000182">
    <property type="entry name" value="GNAT_dom"/>
</dbReference>